<reference evidence="2" key="1">
    <citation type="submission" date="2022-11" db="UniProtKB">
        <authorList>
            <consortium name="WormBaseParasite"/>
        </authorList>
    </citation>
    <scope>IDENTIFICATION</scope>
</reference>
<dbReference type="Proteomes" id="UP000887565">
    <property type="component" value="Unplaced"/>
</dbReference>
<evidence type="ECO:0000313" key="2">
    <source>
        <dbReference type="WBParaSite" id="nRc.2.0.1.t18632-RA"/>
    </source>
</evidence>
<dbReference type="WBParaSite" id="nRc.2.0.1.t18632-RA">
    <property type="protein sequence ID" value="nRc.2.0.1.t18632-RA"/>
    <property type="gene ID" value="nRc.2.0.1.g18632"/>
</dbReference>
<keyword evidence="1" id="KW-1185">Reference proteome</keyword>
<organism evidence="1 2">
    <name type="scientific">Romanomermis culicivorax</name>
    <name type="common">Nematode worm</name>
    <dbReference type="NCBI Taxonomy" id="13658"/>
    <lineage>
        <taxon>Eukaryota</taxon>
        <taxon>Metazoa</taxon>
        <taxon>Ecdysozoa</taxon>
        <taxon>Nematoda</taxon>
        <taxon>Enoplea</taxon>
        <taxon>Dorylaimia</taxon>
        <taxon>Mermithida</taxon>
        <taxon>Mermithoidea</taxon>
        <taxon>Mermithidae</taxon>
        <taxon>Romanomermis</taxon>
    </lineage>
</organism>
<proteinExistence type="predicted"/>
<accession>A0A915IY07</accession>
<protein>
    <submittedName>
        <fullName evidence="2">Uncharacterized protein</fullName>
    </submittedName>
</protein>
<sequence length="115" mass="13267">MDLPHCIMLVTPHHPPCIDLSLEFFTPHMLHDMVLINFFSPLGVHVTMAVHICLTNDSLALYQYFWDHYCPTYQEQQPPISHDIAPLILRWVAVLWAEELGLIEAVHTAHLALFL</sequence>
<evidence type="ECO:0000313" key="1">
    <source>
        <dbReference type="Proteomes" id="UP000887565"/>
    </source>
</evidence>
<dbReference type="AlphaFoldDB" id="A0A915IY07"/>
<name>A0A915IY07_ROMCU</name>